<dbReference type="InterPro" id="IPR001387">
    <property type="entry name" value="Cro/C1-type_HTH"/>
</dbReference>
<dbReference type="GO" id="GO:0003677">
    <property type="term" value="F:DNA binding"/>
    <property type="evidence" value="ECO:0007669"/>
    <property type="project" value="InterPro"/>
</dbReference>
<dbReference type="KEGG" id="thao:NI17_019315"/>
<dbReference type="CDD" id="cd00093">
    <property type="entry name" value="HTH_XRE"/>
    <property type="match status" value="1"/>
</dbReference>
<proteinExistence type="predicted"/>
<dbReference type="InterPro" id="IPR024747">
    <property type="entry name" value="Pyridox_Oxase-rel"/>
</dbReference>
<name>A0A399FV37_9ACTN</name>
<dbReference type="EMBL" id="CP063196">
    <property type="protein sequence ID" value="UOE18896.1"/>
    <property type="molecule type" value="Genomic_DNA"/>
</dbReference>
<dbReference type="SMART" id="SM00530">
    <property type="entry name" value="HTH_XRE"/>
    <property type="match status" value="1"/>
</dbReference>
<dbReference type="Pfam" id="PF12900">
    <property type="entry name" value="Pyridox_ox_2"/>
    <property type="match status" value="1"/>
</dbReference>
<dbReference type="InterPro" id="IPR012349">
    <property type="entry name" value="Split_barrel_FMN-bd"/>
</dbReference>
<evidence type="ECO:0000313" key="1">
    <source>
        <dbReference type="EMBL" id="UOE18896.1"/>
    </source>
</evidence>
<reference evidence="1" key="1">
    <citation type="submission" date="2020-10" db="EMBL/GenBank/DDBJ databases">
        <title>De novo genome project of the cellulose decomposer Thermobifida halotolerans type strain.</title>
        <authorList>
            <person name="Nagy I."/>
            <person name="Horvath B."/>
            <person name="Kukolya J."/>
            <person name="Nagy I."/>
            <person name="Orsini M."/>
        </authorList>
    </citation>
    <scope>NUCLEOTIDE SEQUENCE</scope>
    <source>
        <strain evidence="1">DSM 44931</strain>
    </source>
</reference>
<sequence>MNVRDQRAQGDLGRRVAYRRAELGLSQEEVAERAGMAAGYIDYLERNPPNLSRGALTRLADALRTTPDTLLGAGFEEPEGARVTHIPRPQLREIDSQECLELIKAGGVGRVAFTVPGESAPTVLPVNFLVHNESIVFRTTGHGVIAEHATDGYISFEVDRFDGATSEGWSVLVIGRARPIRDPLDLSRLRETASVQPWAAGERDLFVTIVPKKITGRRVARETPG</sequence>
<keyword evidence="2" id="KW-1185">Reference proteome</keyword>
<accession>A0A399FV37</accession>
<dbReference type="AlphaFoldDB" id="A0A399FV37"/>
<evidence type="ECO:0000313" key="2">
    <source>
        <dbReference type="Proteomes" id="UP000265719"/>
    </source>
</evidence>
<dbReference type="Pfam" id="PF01381">
    <property type="entry name" value="HTH_3"/>
    <property type="match status" value="1"/>
</dbReference>
<dbReference type="Gene3D" id="1.10.260.40">
    <property type="entry name" value="lambda repressor-like DNA-binding domains"/>
    <property type="match status" value="1"/>
</dbReference>
<dbReference type="SUPFAM" id="SSF47413">
    <property type="entry name" value="lambda repressor-like DNA-binding domains"/>
    <property type="match status" value="1"/>
</dbReference>
<protein>
    <submittedName>
        <fullName evidence="1">Pyridoxamine 5'-phosphate oxidase family protein</fullName>
    </submittedName>
</protein>
<dbReference type="OrthoDB" id="7062584at2"/>
<dbReference type="Proteomes" id="UP000265719">
    <property type="component" value="Chromosome"/>
</dbReference>
<organism evidence="1 2">
    <name type="scientific">Thermobifida halotolerans</name>
    <dbReference type="NCBI Taxonomy" id="483545"/>
    <lineage>
        <taxon>Bacteria</taxon>
        <taxon>Bacillati</taxon>
        <taxon>Actinomycetota</taxon>
        <taxon>Actinomycetes</taxon>
        <taxon>Streptosporangiales</taxon>
        <taxon>Nocardiopsidaceae</taxon>
        <taxon>Thermobifida</taxon>
    </lineage>
</organism>
<dbReference type="SUPFAM" id="SSF50475">
    <property type="entry name" value="FMN-binding split barrel"/>
    <property type="match status" value="1"/>
</dbReference>
<dbReference type="RefSeq" id="WP_068691592.1">
    <property type="nucleotide sequence ID" value="NZ_CP063196.1"/>
</dbReference>
<dbReference type="Gene3D" id="2.30.110.10">
    <property type="entry name" value="Electron Transport, Fmn-binding Protein, Chain A"/>
    <property type="match status" value="1"/>
</dbReference>
<gene>
    <name evidence="1" type="ORF">NI17_019315</name>
</gene>
<dbReference type="PROSITE" id="PS50943">
    <property type="entry name" value="HTH_CROC1"/>
    <property type="match status" value="1"/>
</dbReference>
<dbReference type="InterPro" id="IPR010982">
    <property type="entry name" value="Lambda_DNA-bd_dom_sf"/>
</dbReference>